<evidence type="ECO:0000313" key="6">
    <source>
        <dbReference type="EMBL" id="KAJ7967825.1"/>
    </source>
</evidence>
<keyword evidence="5" id="KW-0812">Transmembrane</keyword>
<evidence type="ECO:0000256" key="4">
    <source>
        <dbReference type="ARBA" id="ARBA00022640"/>
    </source>
</evidence>
<name>A0AAD7M357_QUISA</name>
<feature type="transmembrane region" description="Helical" evidence="5">
    <location>
        <begin position="202"/>
        <end position="227"/>
    </location>
</feature>
<evidence type="ECO:0000256" key="1">
    <source>
        <dbReference type="ARBA" id="ARBA00004474"/>
    </source>
</evidence>
<evidence type="ECO:0000256" key="5">
    <source>
        <dbReference type="SAM" id="Phobius"/>
    </source>
</evidence>
<reference evidence="6" key="1">
    <citation type="journal article" date="2023" name="Science">
        <title>Elucidation of the pathway for biosynthesis of saponin adjuvants from the soapbark tree.</title>
        <authorList>
            <person name="Reed J."/>
            <person name="Orme A."/>
            <person name="El-Demerdash A."/>
            <person name="Owen C."/>
            <person name="Martin L.B.B."/>
            <person name="Misra R.C."/>
            <person name="Kikuchi S."/>
            <person name="Rejzek M."/>
            <person name="Martin A.C."/>
            <person name="Harkess A."/>
            <person name="Leebens-Mack J."/>
            <person name="Louveau T."/>
            <person name="Stephenson M.J."/>
            <person name="Osbourn A."/>
        </authorList>
    </citation>
    <scope>NUCLEOTIDE SEQUENCE</scope>
    <source>
        <strain evidence="6">S10</strain>
    </source>
</reference>
<feature type="transmembrane region" description="Helical" evidence="5">
    <location>
        <begin position="174"/>
        <end position="190"/>
    </location>
</feature>
<organism evidence="6 7">
    <name type="scientific">Quillaja saponaria</name>
    <name type="common">Soap bark tree</name>
    <dbReference type="NCBI Taxonomy" id="32244"/>
    <lineage>
        <taxon>Eukaryota</taxon>
        <taxon>Viridiplantae</taxon>
        <taxon>Streptophyta</taxon>
        <taxon>Embryophyta</taxon>
        <taxon>Tracheophyta</taxon>
        <taxon>Spermatophyta</taxon>
        <taxon>Magnoliopsida</taxon>
        <taxon>eudicotyledons</taxon>
        <taxon>Gunneridae</taxon>
        <taxon>Pentapetalae</taxon>
        <taxon>rosids</taxon>
        <taxon>fabids</taxon>
        <taxon>Fabales</taxon>
        <taxon>Quillajaceae</taxon>
        <taxon>Quillaja</taxon>
    </lineage>
</organism>
<keyword evidence="5" id="KW-0472">Membrane</keyword>
<dbReference type="PANTHER" id="PTHR36049:SF3">
    <property type="match status" value="1"/>
</dbReference>
<dbReference type="GO" id="GO:0009536">
    <property type="term" value="C:plastid"/>
    <property type="evidence" value="ECO:0007669"/>
    <property type="project" value="UniProtKB-SubCell"/>
</dbReference>
<dbReference type="InterPro" id="IPR008470">
    <property type="entry name" value="Uncharacterised_Ycf33"/>
</dbReference>
<dbReference type="EMBL" id="JARAOO010000005">
    <property type="protein sequence ID" value="KAJ7967825.1"/>
    <property type="molecule type" value="Genomic_DNA"/>
</dbReference>
<comment type="caution">
    <text evidence="6">The sequence shown here is derived from an EMBL/GenBank/DDBJ whole genome shotgun (WGS) entry which is preliminary data.</text>
</comment>
<evidence type="ECO:0000256" key="2">
    <source>
        <dbReference type="ARBA" id="ARBA00010985"/>
    </source>
</evidence>
<proteinExistence type="inferred from homology"/>
<dbReference type="KEGG" id="qsa:O6P43_012032"/>
<feature type="transmembrane region" description="Helical" evidence="5">
    <location>
        <begin position="129"/>
        <end position="149"/>
    </location>
</feature>
<sequence>MRFFFFFITNGDKVLLSPKPAIDSRYCTVFVEVRGRIREMKTINLRSKFYLLRSSNSIKTPLFLNPIKTTSYQNQSKHHPKSLVPSKFSVIPKQNSVSSNHIDNDLVVESTPRCQLKASKKLTVSPNGYSRFVVLGAVSVGFVLLIMGIDDQKALALGPEGPLMEEFWDNVRRYALYALTVSTGAIYTILQPIVELLKNPISAILVLAILGGSFYIVSQVLSVMLGVTDFAYDYGY</sequence>
<comment type="subcellular location">
    <subcellularLocation>
        <location evidence="1">Plastid</location>
    </subcellularLocation>
</comment>
<keyword evidence="5" id="KW-1133">Transmembrane helix</keyword>
<comment type="similarity">
    <text evidence="2">Belongs to the ycf33 family.</text>
</comment>
<accession>A0AAD7M357</accession>
<protein>
    <recommendedName>
        <fullName evidence="3">Uncharacterized protein ycf33</fullName>
    </recommendedName>
</protein>
<dbReference type="Pfam" id="PF05421">
    <property type="entry name" value="DUF751"/>
    <property type="match status" value="1"/>
</dbReference>
<evidence type="ECO:0000256" key="3">
    <source>
        <dbReference type="ARBA" id="ARBA00021584"/>
    </source>
</evidence>
<keyword evidence="4" id="KW-0934">Plastid</keyword>
<gene>
    <name evidence="6" type="ORF">O6P43_012032</name>
</gene>
<dbReference type="Proteomes" id="UP001163823">
    <property type="component" value="Chromosome 5"/>
</dbReference>
<keyword evidence="7" id="KW-1185">Reference proteome</keyword>
<dbReference type="AlphaFoldDB" id="A0AAD7M357"/>
<dbReference type="PANTHER" id="PTHR36049">
    <property type="entry name" value="TRANSMEMBRANE PROTEIN"/>
    <property type="match status" value="1"/>
</dbReference>
<evidence type="ECO:0000313" key="7">
    <source>
        <dbReference type="Proteomes" id="UP001163823"/>
    </source>
</evidence>